<evidence type="ECO:0000259" key="3">
    <source>
        <dbReference type="Pfam" id="PF01471"/>
    </source>
</evidence>
<dbReference type="InterPro" id="IPR036365">
    <property type="entry name" value="PGBD-like_sf"/>
</dbReference>
<dbReference type="RefSeq" id="WP_011442393.1">
    <property type="nucleotide sequence ID" value="NC_007778.1"/>
</dbReference>
<dbReference type="Proteomes" id="UP000008809">
    <property type="component" value="Chromosome"/>
</dbReference>
<protein>
    <submittedName>
        <fullName evidence="4">Peptidoglycan-binding domain 1</fullName>
    </submittedName>
</protein>
<dbReference type="SUPFAM" id="SSF47090">
    <property type="entry name" value="PGBD-like"/>
    <property type="match status" value="1"/>
</dbReference>
<dbReference type="InterPro" id="IPR002477">
    <property type="entry name" value="Peptidoglycan-bd-like"/>
</dbReference>
<reference evidence="4 5" key="1">
    <citation type="submission" date="2006-01" db="EMBL/GenBank/DDBJ databases">
        <title>Complete sequence of Rhodopseudomonas palustris HaA2.</title>
        <authorList>
            <consortium name="US DOE Joint Genome Institute"/>
            <person name="Copeland A."/>
            <person name="Lucas S."/>
            <person name="Lapidus A."/>
            <person name="Barry K."/>
            <person name="Detter J.C."/>
            <person name="Glavina T."/>
            <person name="Hammon N."/>
            <person name="Israni S."/>
            <person name="Pitluck S."/>
            <person name="Chain P."/>
            <person name="Malfatti S."/>
            <person name="Shin M."/>
            <person name="Vergez L."/>
            <person name="Schmutz J."/>
            <person name="Larimer F."/>
            <person name="Land M."/>
            <person name="Hauser L."/>
            <person name="Pelletier D.A."/>
            <person name="Kyrpides N."/>
            <person name="Anderson I."/>
            <person name="Oda Y."/>
            <person name="Harwood C.S."/>
            <person name="Richardson P."/>
        </authorList>
    </citation>
    <scope>NUCLEOTIDE SEQUENCE [LARGE SCALE GENOMIC DNA]</scope>
    <source>
        <strain evidence="4 5">HaA2</strain>
    </source>
</reference>
<dbReference type="eggNOG" id="COG3409">
    <property type="taxonomic scope" value="Bacteria"/>
</dbReference>
<feature type="region of interest" description="Disordered" evidence="1">
    <location>
        <begin position="1"/>
        <end position="21"/>
    </location>
</feature>
<dbReference type="EMBL" id="CP000250">
    <property type="protein sequence ID" value="ABD08209.1"/>
    <property type="molecule type" value="Genomic_DNA"/>
</dbReference>
<gene>
    <name evidence="4" type="ordered locus">RPB_3514</name>
</gene>
<dbReference type="InterPro" id="IPR036366">
    <property type="entry name" value="PGBDSf"/>
</dbReference>
<feature type="compositionally biased region" description="Basic and acidic residues" evidence="1">
    <location>
        <begin position="118"/>
        <end position="152"/>
    </location>
</feature>
<accession>Q2IUA1</accession>
<evidence type="ECO:0000256" key="2">
    <source>
        <dbReference type="SAM" id="Phobius"/>
    </source>
</evidence>
<feature type="transmembrane region" description="Helical" evidence="2">
    <location>
        <begin position="42"/>
        <end position="62"/>
    </location>
</feature>
<name>Q2IUA1_RHOP2</name>
<keyword evidence="2" id="KW-1133">Transmembrane helix</keyword>
<dbReference type="AlphaFoldDB" id="Q2IUA1"/>
<feature type="compositionally biased region" description="Basic and acidic residues" evidence="1">
    <location>
        <begin position="1"/>
        <end position="12"/>
    </location>
</feature>
<keyword evidence="5" id="KW-1185">Reference proteome</keyword>
<dbReference type="Gene3D" id="1.10.101.10">
    <property type="entry name" value="PGBD-like superfamily/PGBD"/>
    <property type="match status" value="1"/>
</dbReference>
<evidence type="ECO:0000313" key="5">
    <source>
        <dbReference type="Proteomes" id="UP000008809"/>
    </source>
</evidence>
<feature type="region of interest" description="Disordered" evidence="1">
    <location>
        <begin position="114"/>
        <end position="198"/>
    </location>
</feature>
<proteinExistence type="predicted"/>
<evidence type="ECO:0000256" key="1">
    <source>
        <dbReference type="SAM" id="MobiDB-lite"/>
    </source>
</evidence>
<keyword evidence="2" id="KW-0472">Membrane</keyword>
<evidence type="ECO:0000313" key="4">
    <source>
        <dbReference type="EMBL" id="ABD08209.1"/>
    </source>
</evidence>
<sequence>MRKTRKDDDAPRRGRGAAAAAVADSDERGLAMRLLTHSPRDVVAAMFATAAVIAIVSNAMFMQAGHHPSPMFGRTPAASSSVSVVTLPRPRPAAELRADTRTLDAALLEPTAIGVKAADPKPAESRAAEAKPAEPRHIEIRPADSKRAEPQARVRTANADPSDPLGNLLRNNTAPSAAPGVPRPPAGIPTASRDPVGDMITSSRRIASVQRALTDYGYGQLKPTGTVGSDTQAAIQRFERARRLPVTGQISDRLIRELGVVTGRPIE</sequence>
<dbReference type="Pfam" id="PF01471">
    <property type="entry name" value="PG_binding_1"/>
    <property type="match status" value="1"/>
</dbReference>
<feature type="domain" description="Peptidoglycan binding-like" evidence="3">
    <location>
        <begin position="206"/>
        <end position="253"/>
    </location>
</feature>
<dbReference type="STRING" id="316058.RPB_3514"/>
<dbReference type="HOGENOM" id="CLU_1217934_0_0_5"/>
<dbReference type="KEGG" id="rpb:RPB_3514"/>
<organism evidence="4 5">
    <name type="scientific">Rhodopseudomonas palustris (strain HaA2)</name>
    <dbReference type="NCBI Taxonomy" id="316058"/>
    <lineage>
        <taxon>Bacteria</taxon>
        <taxon>Pseudomonadati</taxon>
        <taxon>Pseudomonadota</taxon>
        <taxon>Alphaproteobacteria</taxon>
        <taxon>Hyphomicrobiales</taxon>
        <taxon>Nitrobacteraceae</taxon>
        <taxon>Rhodopseudomonas</taxon>
    </lineage>
</organism>
<keyword evidence="2" id="KW-0812">Transmembrane</keyword>